<evidence type="ECO:0000313" key="3">
    <source>
        <dbReference type="EMBL" id="BFG00795.1"/>
    </source>
</evidence>
<organism evidence="3 4">
    <name type="scientific">Drosophila madeirensis</name>
    <name type="common">Fruit fly</name>
    <dbReference type="NCBI Taxonomy" id="30013"/>
    <lineage>
        <taxon>Eukaryota</taxon>
        <taxon>Metazoa</taxon>
        <taxon>Ecdysozoa</taxon>
        <taxon>Arthropoda</taxon>
        <taxon>Hexapoda</taxon>
        <taxon>Insecta</taxon>
        <taxon>Pterygota</taxon>
        <taxon>Neoptera</taxon>
        <taxon>Endopterygota</taxon>
        <taxon>Diptera</taxon>
        <taxon>Brachycera</taxon>
        <taxon>Muscomorpha</taxon>
        <taxon>Ephydroidea</taxon>
        <taxon>Drosophilidae</taxon>
        <taxon>Drosophila</taxon>
        <taxon>Sophophora</taxon>
    </lineage>
</organism>
<feature type="compositionally biased region" description="Acidic residues" evidence="1">
    <location>
        <begin position="73"/>
        <end position="90"/>
    </location>
</feature>
<name>A0AAU9FYW4_DROMD</name>
<dbReference type="EMBL" id="AP029266">
    <property type="protein sequence ID" value="BFG00795.1"/>
    <property type="molecule type" value="Genomic_DNA"/>
</dbReference>
<evidence type="ECO:0000256" key="2">
    <source>
        <dbReference type="SAM" id="SignalP"/>
    </source>
</evidence>
<reference evidence="3 4" key="1">
    <citation type="submission" date="2024-02" db="EMBL/GenBank/DDBJ databases">
        <title>A chromosome-level genome assembly of Drosophila madeirensis, a fruit fly species endemic to Madeira island.</title>
        <authorList>
            <person name="Tomihara K."/>
            <person name="Llopart A."/>
            <person name="Yamamoto D."/>
        </authorList>
    </citation>
    <scope>NUCLEOTIDE SEQUENCE [LARGE SCALE GENOMIC DNA]</scope>
    <source>
        <strain evidence="3 4">RF1</strain>
    </source>
</reference>
<keyword evidence="2" id="KW-0732">Signal</keyword>
<dbReference type="AlphaFoldDB" id="A0AAU9FYW4"/>
<sequence length="168" mass="19158">MDCLSLCQLLIFSCLVVGLCDGSSTVAAAGCTDRLRLRASEAQIDLSQLSAKQLQLLVKQLAALQHKQKAENENAEDQPLDDQSLDDPELESQNLQEDLQHYEDDHRGSSRPWNRLQRIIRRQLVRIPKRYLKKLLRQFGLARNLGVGNVRAVELLPQPQEYYLIPLE</sequence>
<feature type="chain" id="PRO_5043403820" evidence="2">
    <location>
        <begin position="23"/>
        <end position="168"/>
    </location>
</feature>
<feature type="region of interest" description="Disordered" evidence="1">
    <location>
        <begin position="68"/>
        <end position="91"/>
    </location>
</feature>
<dbReference type="Proteomes" id="UP001500889">
    <property type="component" value="Chromosome A"/>
</dbReference>
<protein>
    <submittedName>
        <fullName evidence="3">Uncharacterized protein</fullName>
    </submittedName>
</protein>
<proteinExistence type="predicted"/>
<evidence type="ECO:0000313" key="4">
    <source>
        <dbReference type="Proteomes" id="UP001500889"/>
    </source>
</evidence>
<evidence type="ECO:0000256" key="1">
    <source>
        <dbReference type="SAM" id="MobiDB-lite"/>
    </source>
</evidence>
<keyword evidence="4" id="KW-1185">Reference proteome</keyword>
<accession>A0AAU9FYW4</accession>
<gene>
    <name evidence="3" type="ORF">DMAD_00715</name>
</gene>
<feature type="signal peptide" evidence="2">
    <location>
        <begin position="1"/>
        <end position="22"/>
    </location>
</feature>